<dbReference type="GO" id="GO:0051301">
    <property type="term" value="P:cell division"/>
    <property type="evidence" value="ECO:0007669"/>
    <property type="project" value="UniProtKB-KW"/>
</dbReference>
<dbReference type="GO" id="GO:0008766">
    <property type="term" value="F:UDP-N-acetylmuramoylalanyl-D-glutamyl-2,6-diaminopimelate-D-alanyl-D-alanine ligase activity"/>
    <property type="evidence" value="ECO:0007669"/>
    <property type="project" value="RHEA"/>
</dbReference>
<comment type="function">
    <text evidence="10 11">Involved in cell wall formation. Catalyzes the final step in the synthesis of UDP-N-acetylmuramoyl-pentapeptide, the precursor of murein.</text>
</comment>
<dbReference type="NCBIfam" id="TIGR01143">
    <property type="entry name" value="murF"/>
    <property type="match status" value="1"/>
</dbReference>
<evidence type="ECO:0000259" key="12">
    <source>
        <dbReference type="Pfam" id="PF01225"/>
    </source>
</evidence>
<dbReference type="Pfam" id="PF08245">
    <property type="entry name" value="Mur_ligase_M"/>
    <property type="match status" value="1"/>
</dbReference>
<evidence type="ECO:0000256" key="6">
    <source>
        <dbReference type="ARBA" id="ARBA00022960"/>
    </source>
</evidence>
<dbReference type="RefSeq" id="WP_083051538.1">
    <property type="nucleotide sequence ID" value="NZ_CAXXQO010000004.1"/>
</dbReference>
<dbReference type="GO" id="GO:0005524">
    <property type="term" value="F:ATP binding"/>
    <property type="evidence" value="ECO:0007669"/>
    <property type="project" value="UniProtKB-UniRule"/>
</dbReference>
<evidence type="ECO:0000313" key="16">
    <source>
        <dbReference type="Proteomes" id="UP000192343"/>
    </source>
</evidence>
<keyword evidence="6 10" id="KW-0133">Cell shape</keyword>
<dbReference type="HAMAP" id="MF_02019">
    <property type="entry name" value="MurF"/>
    <property type="match status" value="1"/>
</dbReference>
<dbReference type="InterPro" id="IPR005863">
    <property type="entry name" value="UDP-N-AcMur_synth"/>
</dbReference>
<keyword evidence="16" id="KW-1185">Reference proteome</keyword>
<comment type="pathway">
    <text evidence="10 11">Cell wall biogenesis; peptidoglycan biosynthesis.</text>
</comment>
<evidence type="ECO:0000256" key="7">
    <source>
        <dbReference type="ARBA" id="ARBA00022984"/>
    </source>
</evidence>
<keyword evidence="9 10" id="KW-0961">Cell wall biogenesis/degradation</keyword>
<evidence type="ECO:0000259" key="13">
    <source>
        <dbReference type="Pfam" id="PF02875"/>
    </source>
</evidence>
<evidence type="ECO:0000256" key="1">
    <source>
        <dbReference type="ARBA" id="ARBA00022490"/>
    </source>
</evidence>
<gene>
    <name evidence="10" type="primary">murF</name>
    <name evidence="15" type="ORF">B4O97_13350</name>
</gene>
<dbReference type="GO" id="GO:0009252">
    <property type="term" value="P:peptidoglycan biosynthetic process"/>
    <property type="evidence" value="ECO:0007669"/>
    <property type="project" value="UniProtKB-UniRule"/>
</dbReference>
<dbReference type="InterPro" id="IPR036565">
    <property type="entry name" value="Mur-like_cat_sf"/>
</dbReference>
<sequence length="467" mass="50122">MMADSLFTLENAVDAVSGRFVGASCGASVTGVSIDTRTLAGGDLFVALPGEKTDGHAYLKAAFEAGAAGALADVDKWELLPLEIREAGPFILVKDPLAALQELARWYLDRYSSVLKIAVTGSNGKTTTKELLASILRNHRPTYASSGNYNSEIGLPLSVFGLRHEHLFGVFEFGTNRQGEIPLLASILKPNIALVTNIGTAHIGMFGSREAIADEKGGIFSSFDSLSRGLIREDEPFASRLLAGKRGTFGSFGPGSTPGVEKVEYRGLEGSIIHFKGQQIKLRLPGEHNVMNACAAISVAQLCGAEDNSIIRGIEEVSPSFGRSEFISGDISLYQDCYNSNPESLRAGLDTIKSSGWTRGRRVGVFGSMKELGSLEKELHEEAGRVCAASGFDAWFFLGPEARYAYSAYKAAGGNSAFWSAEDVKLKADLLEYVRPGDLVYLKGSRALGLERIAEALQEGSVRRQVC</sequence>
<dbReference type="STRING" id="1963862.B4O97_13350"/>
<evidence type="ECO:0000313" key="15">
    <source>
        <dbReference type="EMBL" id="ORC34293.1"/>
    </source>
</evidence>
<comment type="subcellular location">
    <subcellularLocation>
        <location evidence="10 11">Cytoplasm</location>
    </subcellularLocation>
</comment>
<dbReference type="Gene3D" id="3.90.190.20">
    <property type="entry name" value="Mur ligase, C-terminal domain"/>
    <property type="match status" value="1"/>
</dbReference>
<dbReference type="Gene3D" id="3.40.1390.10">
    <property type="entry name" value="MurE/MurF, N-terminal domain"/>
    <property type="match status" value="1"/>
</dbReference>
<dbReference type="SUPFAM" id="SSF63418">
    <property type="entry name" value="MurE/MurF N-terminal domain"/>
    <property type="match status" value="1"/>
</dbReference>
<keyword evidence="4 10" id="KW-0547">Nucleotide-binding</keyword>
<evidence type="ECO:0000256" key="8">
    <source>
        <dbReference type="ARBA" id="ARBA00023306"/>
    </source>
</evidence>
<feature type="domain" description="Mur ligase N-terminal catalytic" evidence="12">
    <location>
        <begin position="29"/>
        <end position="105"/>
    </location>
</feature>
<feature type="binding site" evidence="10">
    <location>
        <begin position="121"/>
        <end position="127"/>
    </location>
    <ligand>
        <name>ATP</name>
        <dbReference type="ChEBI" id="CHEBI:30616"/>
    </ligand>
</feature>
<keyword evidence="7 10" id="KW-0573">Peptidoglycan synthesis</keyword>
<evidence type="ECO:0000256" key="2">
    <source>
        <dbReference type="ARBA" id="ARBA00022598"/>
    </source>
</evidence>
<dbReference type="InterPro" id="IPR035911">
    <property type="entry name" value="MurE/MurF_N"/>
</dbReference>
<dbReference type="SUPFAM" id="SSF53244">
    <property type="entry name" value="MurD-like peptide ligases, peptide-binding domain"/>
    <property type="match status" value="1"/>
</dbReference>
<dbReference type="InterPro" id="IPR004101">
    <property type="entry name" value="Mur_ligase_C"/>
</dbReference>
<dbReference type="SUPFAM" id="SSF53623">
    <property type="entry name" value="MurD-like peptide ligases, catalytic domain"/>
    <property type="match status" value="1"/>
</dbReference>
<dbReference type="GO" id="GO:0071555">
    <property type="term" value="P:cell wall organization"/>
    <property type="evidence" value="ECO:0007669"/>
    <property type="project" value="UniProtKB-KW"/>
</dbReference>
<keyword evidence="5 10" id="KW-0067">ATP-binding</keyword>
<evidence type="ECO:0000256" key="5">
    <source>
        <dbReference type="ARBA" id="ARBA00022840"/>
    </source>
</evidence>
<protein>
    <recommendedName>
        <fullName evidence="10 11">UDP-N-acetylmuramoyl-tripeptide--D-alanyl-D-alanine ligase</fullName>
        <ecNumber evidence="10 11">6.3.2.10</ecNumber>
    </recommendedName>
    <alternativeName>
        <fullName evidence="10">D-alanyl-D-alanine-adding enzyme</fullName>
    </alternativeName>
</protein>
<comment type="caution">
    <text evidence="15">The sequence shown here is derived from an EMBL/GenBank/DDBJ whole genome shotgun (WGS) entry which is preliminary data.</text>
</comment>
<keyword evidence="2 10" id="KW-0436">Ligase</keyword>
<evidence type="ECO:0000256" key="9">
    <source>
        <dbReference type="ARBA" id="ARBA00023316"/>
    </source>
</evidence>
<feature type="domain" description="Mur ligase C-terminal" evidence="13">
    <location>
        <begin position="322"/>
        <end position="446"/>
    </location>
</feature>
<evidence type="ECO:0000259" key="14">
    <source>
        <dbReference type="Pfam" id="PF08245"/>
    </source>
</evidence>
<dbReference type="Pfam" id="PF01225">
    <property type="entry name" value="Mur_ligase"/>
    <property type="match status" value="1"/>
</dbReference>
<feature type="domain" description="Mur ligase central" evidence="14">
    <location>
        <begin position="119"/>
        <end position="300"/>
    </location>
</feature>
<dbReference type="GO" id="GO:0008360">
    <property type="term" value="P:regulation of cell shape"/>
    <property type="evidence" value="ECO:0007669"/>
    <property type="project" value="UniProtKB-KW"/>
</dbReference>
<evidence type="ECO:0000256" key="4">
    <source>
        <dbReference type="ARBA" id="ARBA00022741"/>
    </source>
</evidence>
<proteinExistence type="inferred from homology"/>
<evidence type="ECO:0000256" key="3">
    <source>
        <dbReference type="ARBA" id="ARBA00022618"/>
    </source>
</evidence>
<dbReference type="Pfam" id="PF02875">
    <property type="entry name" value="Mur_ligase_C"/>
    <property type="match status" value="1"/>
</dbReference>
<dbReference type="InterPro" id="IPR051046">
    <property type="entry name" value="MurCDEF_CellWall_CoF430Synth"/>
</dbReference>
<dbReference type="Gene3D" id="3.40.1190.10">
    <property type="entry name" value="Mur-like, catalytic domain"/>
    <property type="match status" value="1"/>
</dbReference>
<dbReference type="OrthoDB" id="9801978at2"/>
<keyword evidence="8 10" id="KW-0131">Cell cycle</keyword>
<dbReference type="InterPro" id="IPR036615">
    <property type="entry name" value="Mur_ligase_C_dom_sf"/>
</dbReference>
<dbReference type="InterPro" id="IPR013221">
    <property type="entry name" value="Mur_ligase_cen"/>
</dbReference>
<dbReference type="InterPro" id="IPR000713">
    <property type="entry name" value="Mur_ligase_N"/>
</dbReference>
<dbReference type="EC" id="6.3.2.10" evidence="10 11"/>
<evidence type="ECO:0000256" key="11">
    <source>
        <dbReference type="RuleBase" id="RU004136"/>
    </source>
</evidence>
<keyword evidence="1 10" id="KW-0963">Cytoplasm</keyword>
<dbReference type="GO" id="GO:0047480">
    <property type="term" value="F:UDP-N-acetylmuramoyl-tripeptide-D-alanyl-D-alanine ligase activity"/>
    <property type="evidence" value="ECO:0007669"/>
    <property type="project" value="UniProtKB-UniRule"/>
</dbReference>
<dbReference type="PANTHER" id="PTHR43024:SF1">
    <property type="entry name" value="UDP-N-ACETYLMURAMOYL-TRIPEPTIDE--D-ALANYL-D-ALANINE LIGASE"/>
    <property type="match status" value="1"/>
</dbReference>
<accession>A0A1Y1RX80</accession>
<name>A0A1Y1RX80_9SPIO</name>
<evidence type="ECO:0000256" key="10">
    <source>
        <dbReference type="HAMAP-Rule" id="MF_02019"/>
    </source>
</evidence>
<dbReference type="EMBL" id="MWQY01000014">
    <property type="protein sequence ID" value="ORC34293.1"/>
    <property type="molecule type" value="Genomic_DNA"/>
</dbReference>
<dbReference type="Proteomes" id="UP000192343">
    <property type="component" value="Unassembled WGS sequence"/>
</dbReference>
<dbReference type="UniPathway" id="UPA00219"/>
<comment type="similarity">
    <text evidence="10">Belongs to the MurCDEF family. MurF subfamily.</text>
</comment>
<organism evidence="15 16">
    <name type="scientific">Marispirochaeta aestuarii</name>
    <dbReference type="NCBI Taxonomy" id="1963862"/>
    <lineage>
        <taxon>Bacteria</taxon>
        <taxon>Pseudomonadati</taxon>
        <taxon>Spirochaetota</taxon>
        <taxon>Spirochaetia</taxon>
        <taxon>Spirochaetales</taxon>
        <taxon>Spirochaetaceae</taxon>
        <taxon>Marispirochaeta</taxon>
    </lineage>
</organism>
<dbReference type="PANTHER" id="PTHR43024">
    <property type="entry name" value="UDP-N-ACETYLMURAMOYL-TRIPEPTIDE--D-ALANYL-D-ALANINE LIGASE"/>
    <property type="match status" value="1"/>
</dbReference>
<reference evidence="15 16" key="1">
    <citation type="submission" date="2017-03" db="EMBL/GenBank/DDBJ databases">
        <title>Draft Genome sequence of Marispirochaeta sp. strain JC444.</title>
        <authorList>
            <person name="Shivani Y."/>
            <person name="Subhash Y."/>
            <person name="Sasikala C."/>
            <person name="Ramana C."/>
        </authorList>
    </citation>
    <scope>NUCLEOTIDE SEQUENCE [LARGE SCALE GENOMIC DNA]</scope>
    <source>
        <strain evidence="15 16">JC444</strain>
    </source>
</reference>
<keyword evidence="3 10" id="KW-0132">Cell division</keyword>
<dbReference type="GO" id="GO:0005737">
    <property type="term" value="C:cytoplasm"/>
    <property type="evidence" value="ECO:0007669"/>
    <property type="project" value="UniProtKB-SubCell"/>
</dbReference>
<comment type="catalytic activity">
    <reaction evidence="10 11">
        <text>D-alanyl-D-alanine + UDP-N-acetyl-alpha-D-muramoyl-L-alanyl-gamma-D-glutamyl-meso-2,6-diaminopimelate + ATP = UDP-N-acetyl-alpha-D-muramoyl-L-alanyl-gamma-D-glutamyl-meso-2,6-diaminopimeloyl-D-alanyl-D-alanine + ADP + phosphate + H(+)</text>
        <dbReference type="Rhea" id="RHEA:28374"/>
        <dbReference type="ChEBI" id="CHEBI:15378"/>
        <dbReference type="ChEBI" id="CHEBI:30616"/>
        <dbReference type="ChEBI" id="CHEBI:43474"/>
        <dbReference type="ChEBI" id="CHEBI:57822"/>
        <dbReference type="ChEBI" id="CHEBI:61386"/>
        <dbReference type="ChEBI" id="CHEBI:83905"/>
        <dbReference type="ChEBI" id="CHEBI:456216"/>
        <dbReference type="EC" id="6.3.2.10"/>
    </reaction>
</comment>
<dbReference type="AlphaFoldDB" id="A0A1Y1RX80"/>